<name>A0A0C3FP74_PILCF</name>
<feature type="region of interest" description="Disordered" evidence="1">
    <location>
        <begin position="152"/>
        <end position="173"/>
    </location>
</feature>
<dbReference type="AlphaFoldDB" id="A0A0C3FP74"/>
<evidence type="ECO:0000313" key="2">
    <source>
        <dbReference type="EMBL" id="KIM81041.1"/>
    </source>
</evidence>
<dbReference type="Proteomes" id="UP000054166">
    <property type="component" value="Unassembled WGS sequence"/>
</dbReference>
<protein>
    <submittedName>
        <fullName evidence="2">Uncharacterized protein</fullName>
    </submittedName>
</protein>
<organism evidence="2 3">
    <name type="scientific">Piloderma croceum (strain F 1598)</name>
    <dbReference type="NCBI Taxonomy" id="765440"/>
    <lineage>
        <taxon>Eukaryota</taxon>
        <taxon>Fungi</taxon>
        <taxon>Dikarya</taxon>
        <taxon>Basidiomycota</taxon>
        <taxon>Agaricomycotina</taxon>
        <taxon>Agaricomycetes</taxon>
        <taxon>Agaricomycetidae</taxon>
        <taxon>Atheliales</taxon>
        <taxon>Atheliaceae</taxon>
        <taxon>Piloderma</taxon>
    </lineage>
</organism>
<dbReference type="EMBL" id="KN833001">
    <property type="protein sequence ID" value="KIM81041.1"/>
    <property type="molecule type" value="Genomic_DNA"/>
</dbReference>
<feature type="region of interest" description="Disordered" evidence="1">
    <location>
        <begin position="260"/>
        <end position="281"/>
    </location>
</feature>
<dbReference type="HOGENOM" id="CLU_065628_0_0_1"/>
<reference evidence="3" key="2">
    <citation type="submission" date="2015-01" db="EMBL/GenBank/DDBJ databases">
        <title>Evolutionary Origins and Diversification of the Mycorrhizal Mutualists.</title>
        <authorList>
            <consortium name="DOE Joint Genome Institute"/>
            <consortium name="Mycorrhizal Genomics Consortium"/>
            <person name="Kohler A."/>
            <person name="Kuo A."/>
            <person name="Nagy L.G."/>
            <person name="Floudas D."/>
            <person name="Copeland A."/>
            <person name="Barry K.W."/>
            <person name="Cichocki N."/>
            <person name="Veneault-Fourrey C."/>
            <person name="LaButti K."/>
            <person name="Lindquist E.A."/>
            <person name="Lipzen A."/>
            <person name="Lundell T."/>
            <person name="Morin E."/>
            <person name="Murat C."/>
            <person name="Riley R."/>
            <person name="Ohm R."/>
            <person name="Sun H."/>
            <person name="Tunlid A."/>
            <person name="Henrissat B."/>
            <person name="Grigoriev I.V."/>
            <person name="Hibbett D.S."/>
            <person name="Martin F."/>
        </authorList>
    </citation>
    <scope>NUCLEOTIDE SEQUENCE [LARGE SCALE GENOMIC DNA]</scope>
    <source>
        <strain evidence="3">F 1598</strain>
    </source>
</reference>
<dbReference type="InParanoid" id="A0A0C3FP74"/>
<feature type="compositionally biased region" description="Polar residues" evidence="1">
    <location>
        <begin position="152"/>
        <end position="164"/>
    </location>
</feature>
<evidence type="ECO:0000313" key="3">
    <source>
        <dbReference type="Proteomes" id="UP000054166"/>
    </source>
</evidence>
<dbReference type="OrthoDB" id="2959714at2759"/>
<gene>
    <name evidence="2" type="ORF">PILCRDRAFT_9079</name>
</gene>
<accession>A0A0C3FP74</accession>
<reference evidence="2 3" key="1">
    <citation type="submission" date="2014-04" db="EMBL/GenBank/DDBJ databases">
        <authorList>
            <consortium name="DOE Joint Genome Institute"/>
            <person name="Kuo A."/>
            <person name="Tarkka M."/>
            <person name="Buscot F."/>
            <person name="Kohler A."/>
            <person name="Nagy L.G."/>
            <person name="Floudas D."/>
            <person name="Copeland A."/>
            <person name="Barry K.W."/>
            <person name="Cichocki N."/>
            <person name="Veneault-Fourrey C."/>
            <person name="LaButti K."/>
            <person name="Lindquist E.A."/>
            <person name="Lipzen A."/>
            <person name="Lundell T."/>
            <person name="Morin E."/>
            <person name="Murat C."/>
            <person name="Sun H."/>
            <person name="Tunlid A."/>
            <person name="Henrissat B."/>
            <person name="Grigoriev I.V."/>
            <person name="Hibbett D.S."/>
            <person name="Martin F."/>
            <person name="Nordberg H.P."/>
            <person name="Cantor M.N."/>
            <person name="Hua S.X."/>
        </authorList>
    </citation>
    <scope>NUCLEOTIDE SEQUENCE [LARGE SCALE GENOMIC DNA]</scope>
    <source>
        <strain evidence="2 3">F 1598</strain>
    </source>
</reference>
<evidence type="ECO:0000256" key="1">
    <source>
        <dbReference type="SAM" id="MobiDB-lite"/>
    </source>
</evidence>
<keyword evidence="3" id="KW-1185">Reference proteome</keyword>
<proteinExistence type="predicted"/>
<sequence length="281" mass="32275">MLWAHHKVGFLDEMFSIFDDHHHPVVIVGDQALRWMAVGLTTNEDLGLLVRDRQHHSIVKCLLASGCWTKVDIKSNIYVEEVRIAEVPRLERIGEQFYINLWPENIFGLAVDCDLCEVPHICAWNAVLVESTFYPFPDRNTAFPRLPCDSGTGPSTSFTPKNPDQSPPPIRPHRTPVYIPTIPRYIDACLSRHPLLAHLPDAPRFSGESALDISYFIRYLFLEQDAQREKLLPKLHGQRRQVMKDILDQYKRTVKGNIKMRRNSKGMLTSRPPKARSDDTN</sequence>